<name>A0AAN6RJV4_9PLEO</name>
<dbReference type="AlphaFoldDB" id="A0AAN6RJV4"/>
<evidence type="ECO:0000256" key="1">
    <source>
        <dbReference type="SAM" id="MobiDB-lite"/>
    </source>
</evidence>
<comment type="caution">
    <text evidence="2">The sequence shown here is derived from an EMBL/GenBank/DDBJ whole genome shotgun (WGS) entry which is preliminary data.</text>
</comment>
<dbReference type="Proteomes" id="UP001280581">
    <property type="component" value="Unassembled WGS sequence"/>
</dbReference>
<feature type="region of interest" description="Disordered" evidence="1">
    <location>
        <begin position="95"/>
        <end position="163"/>
    </location>
</feature>
<feature type="compositionally biased region" description="Basic and acidic residues" evidence="1">
    <location>
        <begin position="154"/>
        <end position="163"/>
    </location>
</feature>
<accession>A0AAN6RJV4</accession>
<evidence type="ECO:0000313" key="2">
    <source>
        <dbReference type="EMBL" id="KAK3215138.1"/>
    </source>
</evidence>
<protein>
    <submittedName>
        <fullName evidence="2">Uncharacterized protein</fullName>
    </submittedName>
</protein>
<feature type="region of interest" description="Disordered" evidence="1">
    <location>
        <begin position="1"/>
        <end position="46"/>
    </location>
</feature>
<dbReference type="EMBL" id="WVTA01000003">
    <property type="protein sequence ID" value="KAK3215138.1"/>
    <property type="molecule type" value="Genomic_DNA"/>
</dbReference>
<keyword evidence="3" id="KW-1185">Reference proteome</keyword>
<proteinExistence type="predicted"/>
<feature type="compositionally biased region" description="Basic and acidic residues" evidence="1">
    <location>
        <begin position="1"/>
        <end position="14"/>
    </location>
</feature>
<evidence type="ECO:0000313" key="3">
    <source>
        <dbReference type="Proteomes" id="UP001280581"/>
    </source>
</evidence>
<reference evidence="2 3" key="1">
    <citation type="submission" date="2021-02" db="EMBL/GenBank/DDBJ databases">
        <title>Genome assembly of Pseudopithomyces chartarum.</title>
        <authorList>
            <person name="Jauregui R."/>
            <person name="Singh J."/>
            <person name="Voisey C."/>
        </authorList>
    </citation>
    <scope>NUCLEOTIDE SEQUENCE [LARGE SCALE GENOMIC DNA]</scope>
    <source>
        <strain evidence="2 3">AGR01</strain>
    </source>
</reference>
<sequence>MSPSRPDRPDHPDQGWKPNNRPQSYVPVVPPPPPPFLGSHPTHQLPPRTIALNFMTELDDLFRLDGGIDVLDRNVHQKKQAVTTHTQELEAIEARLRETEERLKEARNSPPRPNARQPSADPYHAQHPTASTPPKPVLPEPARSDNATDYVMVHPDEREPAKP</sequence>
<feature type="compositionally biased region" description="Basic and acidic residues" evidence="1">
    <location>
        <begin position="95"/>
        <end position="107"/>
    </location>
</feature>
<organism evidence="2 3">
    <name type="scientific">Pseudopithomyces chartarum</name>
    <dbReference type="NCBI Taxonomy" id="1892770"/>
    <lineage>
        <taxon>Eukaryota</taxon>
        <taxon>Fungi</taxon>
        <taxon>Dikarya</taxon>
        <taxon>Ascomycota</taxon>
        <taxon>Pezizomycotina</taxon>
        <taxon>Dothideomycetes</taxon>
        <taxon>Pleosporomycetidae</taxon>
        <taxon>Pleosporales</taxon>
        <taxon>Massarineae</taxon>
        <taxon>Didymosphaeriaceae</taxon>
        <taxon>Pseudopithomyces</taxon>
    </lineage>
</organism>
<gene>
    <name evidence="2" type="ORF">GRF29_19g2323928</name>
</gene>